<keyword evidence="3 7" id="KW-0375">Hydrogen ion transport</keyword>
<keyword evidence="6 7" id="KW-0066">ATP synthesis</keyword>
<name>A0A7Y0AH40_9BACT</name>
<comment type="caution">
    <text evidence="8">The sequence shown here is derived from an EMBL/GenBank/DDBJ whole genome shotgun (WGS) entry which is preliminary data.</text>
</comment>
<comment type="subcellular location">
    <subcellularLocation>
        <location evidence="7">Cell membrane</location>
        <topology evidence="7">Peripheral membrane protein</topology>
    </subcellularLocation>
    <subcellularLocation>
        <location evidence="1">Membrane</location>
    </subcellularLocation>
</comment>
<dbReference type="GO" id="GO:0046933">
    <property type="term" value="F:proton-transporting ATP synthase activity, rotational mechanism"/>
    <property type="evidence" value="ECO:0007669"/>
    <property type="project" value="UniProtKB-UniRule"/>
</dbReference>
<dbReference type="PANTHER" id="PTHR11910">
    <property type="entry name" value="ATP SYNTHASE DELTA CHAIN"/>
    <property type="match status" value="1"/>
</dbReference>
<dbReference type="InterPro" id="IPR000711">
    <property type="entry name" value="ATPase_OSCP/dsu"/>
</dbReference>
<dbReference type="InterPro" id="IPR020781">
    <property type="entry name" value="ATPase_OSCP/d_CS"/>
</dbReference>
<comment type="function">
    <text evidence="7">This protein is part of the stalk that links CF(0) to CF(1). It either transmits conformational changes from CF(0) to CF(1) or is implicated in proton conduction.</text>
</comment>
<protein>
    <recommendedName>
        <fullName evidence="7">ATP synthase subunit delta</fullName>
    </recommendedName>
    <alternativeName>
        <fullName evidence="7">ATP synthase F(1) sector subunit delta</fullName>
    </alternativeName>
    <alternativeName>
        <fullName evidence="7">F-type ATPase subunit delta</fullName>
        <shortName evidence="7">F-ATPase subunit delta</shortName>
    </alternativeName>
</protein>
<keyword evidence="2 7" id="KW-0813">Transport</keyword>
<keyword evidence="7" id="KW-1003">Cell membrane</keyword>
<keyword evidence="4 7" id="KW-0406">Ion transport</keyword>
<evidence type="ECO:0000256" key="4">
    <source>
        <dbReference type="ARBA" id="ARBA00023065"/>
    </source>
</evidence>
<evidence type="ECO:0000256" key="7">
    <source>
        <dbReference type="HAMAP-Rule" id="MF_01416"/>
    </source>
</evidence>
<comment type="function">
    <text evidence="7">F(1)F(0) ATP synthase produces ATP from ADP in the presence of a proton or sodium gradient. F-type ATPases consist of two structural domains, F(1) containing the extramembraneous catalytic core and F(0) containing the membrane proton channel, linked together by a central stalk and a peripheral stalk. During catalysis, ATP synthesis in the catalytic domain of F(1) is coupled via a rotary mechanism of the central stalk subunits to proton translocation.</text>
</comment>
<dbReference type="PRINTS" id="PR00125">
    <property type="entry name" value="ATPASEDELTA"/>
</dbReference>
<evidence type="ECO:0000256" key="3">
    <source>
        <dbReference type="ARBA" id="ARBA00022781"/>
    </source>
</evidence>
<keyword evidence="9" id="KW-1185">Reference proteome</keyword>
<dbReference type="PROSITE" id="PS00389">
    <property type="entry name" value="ATPASE_DELTA"/>
    <property type="match status" value="1"/>
</dbReference>
<dbReference type="HAMAP" id="MF_01416">
    <property type="entry name" value="ATP_synth_delta_bact"/>
    <property type="match status" value="1"/>
</dbReference>
<dbReference type="RefSeq" id="WP_169532782.1">
    <property type="nucleotide sequence ID" value="NZ_JABBGH010000003.1"/>
</dbReference>
<reference evidence="8 9" key="1">
    <citation type="submission" date="2020-04" db="EMBL/GenBank/DDBJ databases">
        <title>Hymenobacter polaris sp. nov., isolated from Arctic soil.</title>
        <authorList>
            <person name="Dahal R.H."/>
        </authorList>
    </citation>
    <scope>NUCLEOTIDE SEQUENCE [LARGE SCALE GENOMIC DNA]</scope>
    <source>
        <strain evidence="8 9">RP-2-7</strain>
    </source>
</reference>
<dbReference type="NCBIfam" id="TIGR01145">
    <property type="entry name" value="ATP_synt_delta"/>
    <property type="match status" value="1"/>
</dbReference>
<dbReference type="InterPro" id="IPR026015">
    <property type="entry name" value="ATP_synth_OSCP/delta_N_sf"/>
</dbReference>
<dbReference type="Proteomes" id="UP000559626">
    <property type="component" value="Unassembled WGS sequence"/>
</dbReference>
<dbReference type="Pfam" id="PF00213">
    <property type="entry name" value="OSCP"/>
    <property type="match status" value="1"/>
</dbReference>
<dbReference type="EMBL" id="JABBGH010000003">
    <property type="protein sequence ID" value="NML67097.1"/>
    <property type="molecule type" value="Genomic_DNA"/>
</dbReference>
<dbReference type="SUPFAM" id="SSF47928">
    <property type="entry name" value="N-terminal domain of the delta subunit of the F1F0-ATP synthase"/>
    <property type="match status" value="1"/>
</dbReference>
<evidence type="ECO:0000313" key="9">
    <source>
        <dbReference type="Proteomes" id="UP000559626"/>
    </source>
</evidence>
<accession>A0A7Y0AH40</accession>
<proteinExistence type="inferred from homology"/>
<dbReference type="GO" id="GO:0005886">
    <property type="term" value="C:plasma membrane"/>
    <property type="evidence" value="ECO:0007669"/>
    <property type="project" value="UniProtKB-SubCell"/>
</dbReference>
<evidence type="ECO:0000313" key="8">
    <source>
        <dbReference type="EMBL" id="NML67097.1"/>
    </source>
</evidence>
<evidence type="ECO:0000256" key="2">
    <source>
        <dbReference type="ARBA" id="ARBA00022448"/>
    </source>
</evidence>
<dbReference type="AlphaFoldDB" id="A0A7Y0AH40"/>
<evidence type="ECO:0000256" key="5">
    <source>
        <dbReference type="ARBA" id="ARBA00023136"/>
    </source>
</evidence>
<dbReference type="Gene3D" id="1.10.520.20">
    <property type="entry name" value="N-terminal domain of the delta subunit of the F1F0-ATP synthase"/>
    <property type="match status" value="1"/>
</dbReference>
<evidence type="ECO:0000256" key="6">
    <source>
        <dbReference type="ARBA" id="ARBA00023310"/>
    </source>
</evidence>
<comment type="similarity">
    <text evidence="7">Belongs to the ATPase delta chain family.</text>
</comment>
<keyword evidence="5 7" id="KW-0472">Membrane</keyword>
<keyword evidence="7" id="KW-0139">CF(1)</keyword>
<organism evidence="8 9">
    <name type="scientific">Hymenobacter polaris</name>
    <dbReference type="NCBI Taxonomy" id="2682546"/>
    <lineage>
        <taxon>Bacteria</taxon>
        <taxon>Pseudomonadati</taxon>
        <taxon>Bacteroidota</taxon>
        <taxon>Cytophagia</taxon>
        <taxon>Cytophagales</taxon>
        <taxon>Hymenobacteraceae</taxon>
        <taxon>Hymenobacter</taxon>
    </lineage>
</organism>
<sequence>MADQQVAARYAKSLLDLAQEQGTLATVKQDMDLLAKTMSESRDLRLLLRNPIVKHDKKLSILNAVFQGKVSETLLRFFQIVTSKNREATLEHIGDEFLTQYNKLMSVQVAEVTSAAPLTPAARAAVEKMVKEQSGQQDVSLTEKVDASLIGGFVLRIGDRQIDESVKGGLRRLRTSLTDKTYIPSLN</sequence>
<evidence type="ECO:0000256" key="1">
    <source>
        <dbReference type="ARBA" id="ARBA00004370"/>
    </source>
</evidence>
<gene>
    <name evidence="7 8" type="primary">atpH</name>
    <name evidence="8" type="ORF">HHL22_17970</name>
</gene>
<dbReference type="GO" id="GO:0045259">
    <property type="term" value="C:proton-transporting ATP synthase complex"/>
    <property type="evidence" value="ECO:0007669"/>
    <property type="project" value="UniProtKB-KW"/>
</dbReference>